<feature type="transmembrane region" description="Helical" evidence="2">
    <location>
        <begin position="202"/>
        <end position="224"/>
    </location>
</feature>
<protein>
    <submittedName>
        <fullName evidence="4">GGDEF domain-containing protein</fullName>
    </submittedName>
</protein>
<evidence type="ECO:0000313" key="4">
    <source>
        <dbReference type="EMBL" id="QHC49293.1"/>
    </source>
</evidence>
<sequence>MKKCVRARQGRDANPPNIGLTRRGATSPMTAIAQGTPSMLRRFSLCFSDPQLERTYRCDTLPRTLIQGRTAILVGMLVYLLCGLLDIWHVPPEARWGVWQSRLTALLVPTLVLAVSFTSAFQRLAQWWLASVCVAAGFGLIAIQSQVPLENTPYYYPAMVMLTFYTYNFIGVRFTYALGIDALLLVSYNLVFGLLLDYPGHVLFSHNVFIISANLIGGTTGYLVERQGRQLYLREQELEKERRYHHDRSLHDPLTGLPNRELLYDRIQQALAASQRHRKLQGGLFIDLDGFKHINDQLGHQMGDNLLVQVARRLRRSVRKTDTVARIGGDEFFVLARDLASERDVHHLAAKLLFSLRLPLPEVPAQIAIRASIGVCLFPYPDMSVDDIIHRADMAMYRVKTTEKDGYCLAELEP</sequence>
<name>A0A6I6SRK8_9GAMM</name>
<evidence type="ECO:0000256" key="1">
    <source>
        <dbReference type="SAM" id="MobiDB-lite"/>
    </source>
</evidence>
<dbReference type="CDD" id="cd01949">
    <property type="entry name" value="GGDEF"/>
    <property type="match status" value="1"/>
</dbReference>
<dbReference type="Pfam" id="PF00990">
    <property type="entry name" value="GGDEF"/>
    <property type="match status" value="1"/>
</dbReference>
<feature type="domain" description="GGDEF" evidence="3">
    <location>
        <begin position="279"/>
        <end position="412"/>
    </location>
</feature>
<dbReference type="InterPro" id="IPR043128">
    <property type="entry name" value="Rev_trsase/Diguanyl_cyclase"/>
</dbReference>
<feature type="transmembrane region" description="Helical" evidence="2">
    <location>
        <begin position="71"/>
        <end position="91"/>
    </location>
</feature>
<proteinExistence type="predicted"/>
<feature type="transmembrane region" description="Helical" evidence="2">
    <location>
        <begin position="153"/>
        <end position="170"/>
    </location>
</feature>
<dbReference type="Proteomes" id="UP000464013">
    <property type="component" value="Chromosome"/>
</dbReference>
<dbReference type="KEGG" id="htx:EKK97_06215"/>
<dbReference type="PANTHER" id="PTHR46663:SF3">
    <property type="entry name" value="SLL0267 PROTEIN"/>
    <property type="match status" value="1"/>
</dbReference>
<gene>
    <name evidence="4" type="ORF">EKK97_06215</name>
</gene>
<dbReference type="PROSITE" id="PS50887">
    <property type="entry name" value="GGDEF"/>
    <property type="match status" value="1"/>
</dbReference>
<dbReference type="PANTHER" id="PTHR46663">
    <property type="entry name" value="DIGUANYLATE CYCLASE DGCT-RELATED"/>
    <property type="match status" value="1"/>
</dbReference>
<dbReference type="InterPro" id="IPR029787">
    <property type="entry name" value="Nucleotide_cyclase"/>
</dbReference>
<organism evidence="4 5">
    <name type="scientific">Billgrantia tianxiuensis</name>
    <dbReference type="NCBI Taxonomy" id="2497861"/>
    <lineage>
        <taxon>Bacteria</taxon>
        <taxon>Pseudomonadati</taxon>
        <taxon>Pseudomonadota</taxon>
        <taxon>Gammaproteobacteria</taxon>
        <taxon>Oceanospirillales</taxon>
        <taxon>Halomonadaceae</taxon>
        <taxon>Billgrantia</taxon>
    </lineage>
</organism>
<keyword evidence="2" id="KW-1133">Transmembrane helix</keyword>
<dbReference type="NCBIfam" id="TIGR00254">
    <property type="entry name" value="GGDEF"/>
    <property type="match status" value="1"/>
</dbReference>
<dbReference type="Gene3D" id="3.30.70.270">
    <property type="match status" value="1"/>
</dbReference>
<evidence type="ECO:0000313" key="5">
    <source>
        <dbReference type="Proteomes" id="UP000464013"/>
    </source>
</evidence>
<dbReference type="SUPFAM" id="SSF55073">
    <property type="entry name" value="Nucleotide cyclase"/>
    <property type="match status" value="1"/>
</dbReference>
<keyword evidence="5" id="KW-1185">Reference proteome</keyword>
<feature type="transmembrane region" description="Helical" evidence="2">
    <location>
        <begin position="103"/>
        <end position="121"/>
    </location>
</feature>
<reference evidence="4 5" key="1">
    <citation type="submission" date="2019-01" db="EMBL/GenBank/DDBJ databases">
        <title>Complete genome of a denitifying bacterium Halomons sp. BC-M4-5.</title>
        <authorList>
            <person name="Wang L."/>
            <person name="Shao Z."/>
        </authorList>
    </citation>
    <scope>NUCLEOTIDE SEQUENCE [LARGE SCALE GENOMIC DNA]</scope>
    <source>
        <strain evidence="4 5">BC-M4-5</strain>
    </source>
</reference>
<keyword evidence="2" id="KW-0472">Membrane</keyword>
<feature type="transmembrane region" description="Helical" evidence="2">
    <location>
        <begin position="128"/>
        <end position="147"/>
    </location>
</feature>
<feature type="region of interest" description="Disordered" evidence="1">
    <location>
        <begin position="1"/>
        <end position="23"/>
    </location>
</feature>
<evidence type="ECO:0000259" key="3">
    <source>
        <dbReference type="PROSITE" id="PS50887"/>
    </source>
</evidence>
<dbReference type="InterPro" id="IPR000160">
    <property type="entry name" value="GGDEF_dom"/>
</dbReference>
<dbReference type="EMBL" id="CP035042">
    <property type="protein sequence ID" value="QHC49293.1"/>
    <property type="molecule type" value="Genomic_DNA"/>
</dbReference>
<accession>A0A6I6SRK8</accession>
<feature type="transmembrane region" description="Helical" evidence="2">
    <location>
        <begin position="177"/>
        <end position="196"/>
    </location>
</feature>
<evidence type="ECO:0000256" key="2">
    <source>
        <dbReference type="SAM" id="Phobius"/>
    </source>
</evidence>
<dbReference type="SMART" id="SM00267">
    <property type="entry name" value="GGDEF"/>
    <property type="match status" value="1"/>
</dbReference>
<keyword evidence="2" id="KW-0812">Transmembrane</keyword>
<dbReference type="InterPro" id="IPR052163">
    <property type="entry name" value="DGC-Regulatory_Protein"/>
</dbReference>
<dbReference type="AlphaFoldDB" id="A0A6I6SRK8"/>